<dbReference type="InterPro" id="IPR001254">
    <property type="entry name" value="Trypsin_dom"/>
</dbReference>
<dbReference type="Pfam" id="PF00089">
    <property type="entry name" value="Trypsin"/>
    <property type="match status" value="1"/>
</dbReference>
<dbReference type="Proteomes" id="UP000002320">
    <property type="component" value="Unassembled WGS sequence"/>
</dbReference>
<dbReference type="InterPro" id="IPR001314">
    <property type="entry name" value="Peptidase_S1A"/>
</dbReference>
<evidence type="ECO:0000313" key="6">
    <source>
        <dbReference type="Proteomes" id="UP000002320"/>
    </source>
</evidence>
<organism evidence="5 6">
    <name type="scientific">Culex quinquefasciatus</name>
    <name type="common">Southern house mosquito</name>
    <name type="synonym">Culex pungens</name>
    <dbReference type="NCBI Taxonomy" id="7176"/>
    <lineage>
        <taxon>Eukaryota</taxon>
        <taxon>Metazoa</taxon>
        <taxon>Ecdysozoa</taxon>
        <taxon>Arthropoda</taxon>
        <taxon>Hexapoda</taxon>
        <taxon>Insecta</taxon>
        <taxon>Pterygota</taxon>
        <taxon>Neoptera</taxon>
        <taxon>Endopterygota</taxon>
        <taxon>Diptera</taxon>
        <taxon>Nematocera</taxon>
        <taxon>Culicoidea</taxon>
        <taxon>Culicidae</taxon>
        <taxon>Culicinae</taxon>
        <taxon>Culicini</taxon>
        <taxon>Culex</taxon>
        <taxon>Culex</taxon>
    </lineage>
</organism>
<accession>A0A1S4J0Z8</accession>
<feature type="domain" description="Peptidase S1" evidence="4">
    <location>
        <begin position="39"/>
        <end position="308"/>
    </location>
</feature>
<sequence>MNSAFVLKSILVIIICVQCNANVAPPSCGRRQIKLQQLVTHGYTTNPGEFPWHAGIFMTTGFQKSYICGGSLVNELSVITAAHCVTDPVNGLVTSPATLFVQLGKFKLNLYGDTVQEHAVQQVIVCEDFQTKTSKYDLAIVRLATQARFTDYVQPICVFPQPPGINYNDGSIRGTVVGWGYTQFDALSDALQGTTLPVVGHTKCLESNPELFERTLYDGMFCAGFKNVFHLKNRQFLIFVFFLNTKFKNRASSCTRNISCESSPKMSANLVHPISRYRGIRKSTRYSEKNTCTKFDSSLCAWQNFELKSSRTQYNHEISS</sequence>
<dbReference type="EnsemblMetazoa" id="CPIJ000445-RA">
    <property type="protein sequence ID" value="CPIJ000445-PA"/>
    <property type="gene ID" value="CPIJ000445"/>
</dbReference>
<dbReference type="GO" id="GO:0006508">
    <property type="term" value="P:proteolysis"/>
    <property type="evidence" value="ECO:0007669"/>
    <property type="project" value="InterPro"/>
</dbReference>
<dbReference type="PROSITE" id="PS50240">
    <property type="entry name" value="TRYPSIN_DOM"/>
    <property type="match status" value="1"/>
</dbReference>
<protein>
    <recommendedName>
        <fullName evidence="4">Peptidase S1 domain-containing protein</fullName>
    </recommendedName>
</protein>
<dbReference type="InterPro" id="IPR043504">
    <property type="entry name" value="Peptidase_S1_PA_chymotrypsin"/>
</dbReference>
<dbReference type="PANTHER" id="PTHR24252">
    <property type="entry name" value="ACROSIN-RELATED"/>
    <property type="match status" value="1"/>
</dbReference>
<dbReference type="Gene3D" id="2.40.10.10">
    <property type="entry name" value="Trypsin-like serine proteases"/>
    <property type="match status" value="1"/>
</dbReference>
<dbReference type="PROSITE" id="PS00134">
    <property type="entry name" value="TRYPSIN_HIS"/>
    <property type="match status" value="1"/>
</dbReference>
<comment type="similarity">
    <text evidence="2">Belongs to the peptidase S1 family. CLIP subfamily.</text>
</comment>
<keyword evidence="1" id="KW-1015">Disulfide bond</keyword>
<dbReference type="InterPro" id="IPR018114">
    <property type="entry name" value="TRYPSIN_HIS"/>
</dbReference>
<dbReference type="CDD" id="cd00190">
    <property type="entry name" value="Tryp_SPc"/>
    <property type="match status" value="1"/>
</dbReference>
<feature type="signal peptide" evidence="3">
    <location>
        <begin position="1"/>
        <end position="21"/>
    </location>
</feature>
<dbReference type="FunFam" id="2.40.10.10:FF:000068">
    <property type="entry name" value="transmembrane protease serine 2"/>
    <property type="match status" value="1"/>
</dbReference>
<evidence type="ECO:0000259" key="4">
    <source>
        <dbReference type="PROSITE" id="PS50240"/>
    </source>
</evidence>
<dbReference type="SUPFAM" id="SSF50494">
    <property type="entry name" value="Trypsin-like serine proteases"/>
    <property type="match status" value="1"/>
</dbReference>
<evidence type="ECO:0000256" key="1">
    <source>
        <dbReference type="ARBA" id="ARBA00023157"/>
    </source>
</evidence>
<keyword evidence="6" id="KW-1185">Reference proteome</keyword>
<dbReference type="HOGENOM" id="CLU_963959_0_0_1"/>
<dbReference type="PRINTS" id="PR00722">
    <property type="entry name" value="CHYMOTRYPSIN"/>
</dbReference>
<proteinExistence type="inferred from homology"/>
<dbReference type="AlphaFoldDB" id="A0A1S4J0Z8"/>
<evidence type="ECO:0000313" key="5">
    <source>
        <dbReference type="EnsemblMetazoa" id="CPIJ000445-PA"/>
    </source>
</evidence>
<dbReference type="GO" id="GO:0004252">
    <property type="term" value="F:serine-type endopeptidase activity"/>
    <property type="evidence" value="ECO:0007669"/>
    <property type="project" value="InterPro"/>
</dbReference>
<evidence type="ECO:0000256" key="2">
    <source>
        <dbReference type="ARBA" id="ARBA00024195"/>
    </source>
</evidence>
<dbReference type="SMART" id="SM00020">
    <property type="entry name" value="Tryp_SPc"/>
    <property type="match status" value="1"/>
</dbReference>
<dbReference type="PANTHER" id="PTHR24252:SF7">
    <property type="entry name" value="HYALIN"/>
    <property type="match status" value="1"/>
</dbReference>
<name>A0A1S4J0Z8_CULQU</name>
<feature type="chain" id="PRO_5037964399" description="Peptidase S1 domain-containing protein" evidence="3">
    <location>
        <begin position="22"/>
        <end position="320"/>
    </location>
</feature>
<dbReference type="VEuPathDB" id="VectorBase:CQUJHB009489"/>
<evidence type="ECO:0000256" key="3">
    <source>
        <dbReference type="SAM" id="SignalP"/>
    </source>
</evidence>
<reference evidence="5" key="1">
    <citation type="submission" date="2021-02" db="UniProtKB">
        <authorList>
            <consortium name="EnsemblMetazoa"/>
        </authorList>
    </citation>
    <scope>IDENTIFICATION</scope>
    <source>
        <strain evidence="5">JHB</strain>
    </source>
</reference>
<dbReference type="InterPro" id="IPR009003">
    <property type="entry name" value="Peptidase_S1_PA"/>
</dbReference>
<keyword evidence="3" id="KW-0732">Signal</keyword>